<evidence type="ECO:0000256" key="9">
    <source>
        <dbReference type="ARBA" id="ARBA00023306"/>
    </source>
</evidence>
<evidence type="ECO:0000256" key="2">
    <source>
        <dbReference type="ARBA" id="ARBA00004186"/>
    </source>
</evidence>
<dbReference type="RefSeq" id="XP_020645194.2">
    <property type="nucleotide sequence ID" value="XM_020789535.2"/>
</dbReference>
<dbReference type="Proteomes" id="UP001652642">
    <property type="component" value="Chromosome 2"/>
</dbReference>
<evidence type="ECO:0000256" key="6">
    <source>
        <dbReference type="ARBA" id="ARBA00022776"/>
    </source>
</evidence>
<keyword evidence="9" id="KW-0131">Cell cycle</keyword>
<feature type="coiled-coil region" evidence="11">
    <location>
        <begin position="380"/>
        <end position="428"/>
    </location>
</feature>
<dbReference type="GO" id="GO:0090307">
    <property type="term" value="P:mitotic spindle assembly"/>
    <property type="evidence" value="ECO:0007669"/>
    <property type="project" value="InterPro"/>
</dbReference>
<evidence type="ECO:0000313" key="13">
    <source>
        <dbReference type="Proteomes" id="UP001652642"/>
    </source>
</evidence>
<proteinExistence type="predicted"/>
<evidence type="ECO:0000256" key="4">
    <source>
        <dbReference type="ARBA" id="ARBA00022490"/>
    </source>
</evidence>
<dbReference type="GO" id="GO:0005813">
    <property type="term" value="C:centrosome"/>
    <property type="evidence" value="ECO:0007669"/>
    <property type="project" value="TreeGrafter"/>
</dbReference>
<keyword evidence="13" id="KW-1185">Reference proteome</keyword>
<feature type="compositionally biased region" description="Polar residues" evidence="12">
    <location>
        <begin position="471"/>
        <end position="480"/>
    </location>
</feature>
<accession>A0A6J0TG97</accession>
<dbReference type="CTD" id="152185"/>
<evidence type="ECO:0000256" key="12">
    <source>
        <dbReference type="SAM" id="MobiDB-lite"/>
    </source>
</evidence>
<dbReference type="InterPro" id="IPR031387">
    <property type="entry name" value="SPICE1"/>
</dbReference>
<evidence type="ECO:0000256" key="5">
    <source>
        <dbReference type="ARBA" id="ARBA00022618"/>
    </source>
</evidence>
<gene>
    <name evidence="14" type="primary">SPICE1</name>
</gene>
<keyword evidence="6" id="KW-0498">Mitosis</keyword>
<evidence type="ECO:0000256" key="8">
    <source>
        <dbReference type="ARBA" id="ARBA00023212"/>
    </source>
</evidence>
<dbReference type="Pfam" id="PF15678">
    <property type="entry name" value="SPICE"/>
    <property type="match status" value="1"/>
</dbReference>
<reference evidence="14" key="2">
    <citation type="submission" date="2025-08" db="UniProtKB">
        <authorList>
            <consortium name="RefSeq"/>
        </authorList>
    </citation>
    <scope>IDENTIFICATION</scope>
</reference>
<feature type="compositionally biased region" description="Basic residues" evidence="12">
    <location>
        <begin position="16"/>
        <end position="26"/>
    </location>
</feature>
<dbReference type="GO" id="GO:0005814">
    <property type="term" value="C:centriole"/>
    <property type="evidence" value="ECO:0007669"/>
    <property type="project" value="UniProtKB-SubCell"/>
</dbReference>
<protein>
    <recommendedName>
        <fullName evidence="3">Spindle and centriole-associated protein 1</fullName>
    </recommendedName>
    <alternativeName>
        <fullName evidence="10">Coiled-coil domain-containing protein 52</fullName>
    </alternativeName>
</protein>
<keyword evidence="4" id="KW-0963">Cytoplasm</keyword>
<sequence>MSLWRVSRFPTGTGRKPPKARRKKTPAKQEWDSTIHDLTVHRATPEDIALRHERHKSKNKALVHLELQEKALKSKWKKQRLRAPESLEKKKLALMKEIMSDQYQLQDVLERSDQALAVVKDLFGDAPHRQLGFPNVTVAPDYDVESSQGPIIQKCDPPTQLSILSESVMDPQALNEAEECPSVCKTNGENGVHLKFRSNIDTKRMLHLLNEENSVDNCEKEASKQHVTIVSSHEGNVLLTPAAVWQSLGALNATNAVKKVHSRLENEEQTPGATYIVQQILNAKVKKQKQTSTKVKKKQISQTPTGEKINLSTAAASSNLPNGNRTSLEVLNQMIEDMEHEMEEYERWMGYEIHQTHRSQGVSGFTPSLVNALCRMLCYLKESETRVRQEVLNRKKLEEEISEHRALIDALTAEVLLMREENLAMQNQIQQCLVEQKKQPPACALKELSIADSDRMTNPRETGDSSIRGPESTQVKPLSNSVGLKTDMYEFLQVDLSCDHPELLNPPDKNLPVPLVSPCLFQPAILLSPPQQSSSQDLPLLPQNESLGKEPDGEQRPSASHIPFTAQEESSPPMQRDGVPVPDKPSQSSLCSNGQPVVRNFPAAQRGSFGDFPERFFPAATLMCTRNDDLQEHIAEFTFQNSAIKSQLRKLRHCHQETSSSLQQPVTMQDGAKVEGQGNGQAINRLKELPKSMDERIAELSRQSAEARGKLLLLTNQQKLPTFVSVSPPVSPIPSTPVNVIENGRRTIEVSVPVAETLDNSEKDTGFPASENSARRGASHQTAVVEDIRENRRKQDPIDLQGCLPRNISLGNVQLTGDIHKTKGEKRKEEGWFALSTHLG</sequence>
<evidence type="ECO:0000256" key="7">
    <source>
        <dbReference type="ARBA" id="ARBA00023054"/>
    </source>
</evidence>
<dbReference type="GO" id="GO:0051310">
    <property type="term" value="P:metaphase chromosome alignment"/>
    <property type="evidence" value="ECO:0007669"/>
    <property type="project" value="TreeGrafter"/>
</dbReference>
<feature type="region of interest" description="Disordered" evidence="12">
    <location>
        <begin position="658"/>
        <end position="677"/>
    </location>
</feature>
<feature type="compositionally biased region" description="Polar residues" evidence="12">
    <location>
        <begin position="658"/>
        <end position="667"/>
    </location>
</feature>
<dbReference type="PANTHER" id="PTHR31167:SF3">
    <property type="entry name" value="SPINDLE AND CENTRIOLE-ASSOCIATED PROTEIN 1"/>
    <property type="match status" value="1"/>
</dbReference>
<dbReference type="GeneID" id="110076938"/>
<dbReference type="GO" id="GO:0051301">
    <property type="term" value="P:cell division"/>
    <property type="evidence" value="ECO:0007669"/>
    <property type="project" value="UniProtKB-KW"/>
</dbReference>
<dbReference type="KEGG" id="pvt:110076938"/>
<dbReference type="GO" id="GO:0046599">
    <property type="term" value="P:regulation of centriole replication"/>
    <property type="evidence" value="ECO:0007669"/>
    <property type="project" value="TreeGrafter"/>
</dbReference>
<evidence type="ECO:0000313" key="14">
    <source>
        <dbReference type="RefSeq" id="XP_020645194.2"/>
    </source>
</evidence>
<dbReference type="GO" id="GO:0005819">
    <property type="term" value="C:spindle"/>
    <property type="evidence" value="ECO:0007669"/>
    <property type="project" value="UniProtKB-SubCell"/>
</dbReference>
<reference evidence="13" key="1">
    <citation type="submission" date="2025-05" db="UniProtKB">
        <authorList>
            <consortium name="RefSeq"/>
        </authorList>
    </citation>
    <scope>NUCLEOTIDE SEQUENCE [LARGE SCALE GENOMIC DNA]</scope>
</reference>
<evidence type="ECO:0000256" key="3">
    <source>
        <dbReference type="ARBA" id="ARBA00018313"/>
    </source>
</evidence>
<feature type="region of interest" description="Disordered" evidence="12">
    <location>
        <begin position="760"/>
        <end position="792"/>
    </location>
</feature>
<evidence type="ECO:0000256" key="11">
    <source>
        <dbReference type="SAM" id="Coils"/>
    </source>
</evidence>
<dbReference type="AlphaFoldDB" id="A0A6J0TG97"/>
<organism evidence="13 14">
    <name type="scientific">Pogona vitticeps</name>
    <name type="common">central bearded dragon</name>
    <dbReference type="NCBI Taxonomy" id="103695"/>
    <lineage>
        <taxon>Eukaryota</taxon>
        <taxon>Metazoa</taxon>
        <taxon>Chordata</taxon>
        <taxon>Craniata</taxon>
        <taxon>Vertebrata</taxon>
        <taxon>Euteleostomi</taxon>
        <taxon>Lepidosauria</taxon>
        <taxon>Squamata</taxon>
        <taxon>Bifurcata</taxon>
        <taxon>Unidentata</taxon>
        <taxon>Episquamata</taxon>
        <taxon>Toxicofera</taxon>
        <taxon>Iguania</taxon>
        <taxon>Acrodonta</taxon>
        <taxon>Agamidae</taxon>
        <taxon>Amphibolurinae</taxon>
        <taxon>Pogona</taxon>
    </lineage>
</organism>
<feature type="compositionally biased region" description="Basic and acidic residues" evidence="12">
    <location>
        <begin position="452"/>
        <end position="463"/>
    </location>
</feature>
<feature type="compositionally biased region" description="Low complexity" evidence="12">
    <location>
        <begin position="530"/>
        <end position="543"/>
    </location>
</feature>
<evidence type="ECO:0000256" key="10">
    <source>
        <dbReference type="ARBA" id="ARBA00030722"/>
    </source>
</evidence>
<keyword evidence="8" id="KW-0206">Cytoskeleton</keyword>
<feature type="region of interest" description="Disordered" evidence="12">
    <location>
        <begin position="1"/>
        <end position="31"/>
    </location>
</feature>
<dbReference type="PANTHER" id="PTHR31167">
    <property type="entry name" value="SPINDLE AND CENTRIOLE ASSOCIATED PROTEIN 1 SPICE1"/>
    <property type="match status" value="1"/>
</dbReference>
<name>A0A6J0TG97_9SAUR</name>
<comment type="subcellular location">
    <subcellularLocation>
        <location evidence="1">Cytoplasm</location>
        <location evidence="1">Cytoskeleton</location>
        <location evidence="1">Microtubule organizing center</location>
        <location evidence="1">Centrosome</location>
        <location evidence="1">Centriole</location>
    </subcellularLocation>
    <subcellularLocation>
        <location evidence="2">Cytoplasm</location>
        <location evidence="2">Cytoskeleton</location>
        <location evidence="2">Spindle</location>
    </subcellularLocation>
</comment>
<feature type="region of interest" description="Disordered" evidence="12">
    <location>
        <begin position="450"/>
        <end position="480"/>
    </location>
</feature>
<keyword evidence="5" id="KW-0132">Cell division</keyword>
<keyword evidence="7 11" id="KW-0175">Coiled coil</keyword>
<evidence type="ECO:0000256" key="1">
    <source>
        <dbReference type="ARBA" id="ARBA00004114"/>
    </source>
</evidence>
<feature type="compositionally biased region" description="Polar residues" evidence="12">
    <location>
        <begin position="585"/>
        <end position="595"/>
    </location>
</feature>
<feature type="region of interest" description="Disordered" evidence="12">
    <location>
        <begin position="530"/>
        <end position="597"/>
    </location>
</feature>